<feature type="region of interest" description="Disordered" evidence="1">
    <location>
        <begin position="115"/>
        <end position="158"/>
    </location>
</feature>
<feature type="compositionally biased region" description="Polar residues" evidence="1">
    <location>
        <begin position="144"/>
        <end position="158"/>
    </location>
</feature>
<dbReference type="GO" id="GO:0016887">
    <property type="term" value="F:ATP hydrolysis activity"/>
    <property type="evidence" value="ECO:0007669"/>
    <property type="project" value="InterPro"/>
</dbReference>
<evidence type="ECO:0000313" key="4">
    <source>
        <dbReference type="Proteomes" id="UP000238479"/>
    </source>
</evidence>
<name>A0A2P6RFD7_ROSCH</name>
<dbReference type="InterPro" id="IPR027417">
    <property type="entry name" value="P-loop_NTPase"/>
</dbReference>
<comment type="caution">
    <text evidence="3">The sequence shown here is derived from an EMBL/GenBank/DDBJ whole genome shotgun (WGS) entry which is preliminary data.</text>
</comment>
<dbReference type="PROSITE" id="PS00674">
    <property type="entry name" value="AAA"/>
    <property type="match status" value="1"/>
</dbReference>
<protein>
    <submittedName>
        <fullName evidence="3">Putative ATPase, AAA-type, P-loop containing nucleoside triphosphate hydrolase</fullName>
    </submittedName>
</protein>
<dbReference type="PANTHER" id="PTHR23070">
    <property type="entry name" value="BCS1 AAA-TYPE ATPASE"/>
    <property type="match status" value="1"/>
</dbReference>
<gene>
    <name evidence="3" type="ORF">RchiOBHm_Chr3g0487061</name>
</gene>
<dbReference type="Gene3D" id="3.40.50.300">
    <property type="entry name" value="P-loop containing nucleotide triphosphate hydrolases"/>
    <property type="match status" value="1"/>
</dbReference>
<keyword evidence="4" id="KW-1185">Reference proteome</keyword>
<organism evidence="3 4">
    <name type="scientific">Rosa chinensis</name>
    <name type="common">China rose</name>
    <dbReference type="NCBI Taxonomy" id="74649"/>
    <lineage>
        <taxon>Eukaryota</taxon>
        <taxon>Viridiplantae</taxon>
        <taxon>Streptophyta</taxon>
        <taxon>Embryophyta</taxon>
        <taxon>Tracheophyta</taxon>
        <taxon>Spermatophyta</taxon>
        <taxon>Magnoliopsida</taxon>
        <taxon>eudicotyledons</taxon>
        <taxon>Gunneridae</taxon>
        <taxon>Pentapetalae</taxon>
        <taxon>rosids</taxon>
        <taxon>fabids</taxon>
        <taxon>Rosales</taxon>
        <taxon>Rosaceae</taxon>
        <taxon>Rosoideae</taxon>
        <taxon>Rosoideae incertae sedis</taxon>
        <taxon>Rosa</taxon>
    </lineage>
</organism>
<dbReference type="Proteomes" id="UP000238479">
    <property type="component" value="Chromosome 3"/>
</dbReference>
<dbReference type="Gramene" id="PRQ45150">
    <property type="protein sequence ID" value="PRQ45150"/>
    <property type="gene ID" value="RchiOBHm_Chr3g0487061"/>
</dbReference>
<evidence type="ECO:0000256" key="1">
    <source>
        <dbReference type="SAM" id="MobiDB-lite"/>
    </source>
</evidence>
<keyword evidence="3" id="KW-0378">Hydrolase</keyword>
<dbReference type="InterPro" id="IPR050747">
    <property type="entry name" value="Mitochondrial_chaperone_BCS1"/>
</dbReference>
<dbReference type="STRING" id="74649.A0A2P6RFD7"/>
<dbReference type="SUPFAM" id="SSF52540">
    <property type="entry name" value="P-loop containing nucleoside triphosphate hydrolases"/>
    <property type="match status" value="1"/>
</dbReference>
<dbReference type="EMBL" id="PDCK01000041">
    <property type="protein sequence ID" value="PRQ45150.1"/>
    <property type="molecule type" value="Genomic_DNA"/>
</dbReference>
<dbReference type="Pfam" id="PF25568">
    <property type="entry name" value="AAA_lid_At3g28540"/>
    <property type="match status" value="1"/>
</dbReference>
<feature type="domain" description="AAA+ ATPase At3g28540-like C-terminal" evidence="2">
    <location>
        <begin position="46"/>
        <end position="119"/>
    </location>
</feature>
<sequence>MVSVILVLKICGDERIIVFTTNHKDRLDLALLRPGRMDMHINMSYCTAGGFNILASNYLGIHHSNRHRLCGGIEGLIESSEFTPAEVAEELLRIDNADVALEGLVSLLKGKKVERNEAKEEGGGGGGGGDNKVEIQDVKRQKTESNVNGDNQNMLQLN</sequence>
<evidence type="ECO:0000259" key="2">
    <source>
        <dbReference type="Pfam" id="PF25568"/>
    </source>
</evidence>
<dbReference type="InterPro" id="IPR003960">
    <property type="entry name" value="ATPase_AAA_CS"/>
</dbReference>
<dbReference type="GO" id="GO:0005524">
    <property type="term" value="F:ATP binding"/>
    <property type="evidence" value="ECO:0007669"/>
    <property type="project" value="InterPro"/>
</dbReference>
<dbReference type="Gene3D" id="6.10.280.40">
    <property type="match status" value="1"/>
</dbReference>
<reference evidence="3 4" key="1">
    <citation type="journal article" date="2018" name="Nat. Genet.">
        <title>The Rosa genome provides new insights in the design of modern roses.</title>
        <authorList>
            <person name="Bendahmane M."/>
        </authorList>
    </citation>
    <scope>NUCLEOTIDE SEQUENCE [LARGE SCALE GENOMIC DNA]</scope>
    <source>
        <strain evidence="4">cv. Old Blush</strain>
    </source>
</reference>
<feature type="compositionally biased region" description="Basic and acidic residues" evidence="1">
    <location>
        <begin position="131"/>
        <end position="143"/>
    </location>
</feature>
<dbReference type="OMA" id="MEKECNS"/>
<dbReference type="AlphaFoldDB" id="A0A2P6RFD7"/>
<accession>A0A2P6RFD7</accession>
<dbReference type="InterPro" id="IPR058017">
    <property type="entry name" value="At3g28540-like_C"/>
</dbReference>
<proteinExistence type="predicted"/>
<evidence type="ECO:0000313" key="3">
    <source>
        <dbReference type="EMBL" id="PRQ45150.1"/>
    </source>
</evidence>